<dbReference type="VEuPathDB" id="FungiDB:PPTG_23542"/>
<dbReference type="AlphaFoldDB" id="W2KRU5"/>
<gene>
    <name evidence="1" type="ORF">L917_13480</name>
</gene>
<protein>
    <submittedName>
        <fullName evidence="1">Uncharacterized protein</fullName>
    </submittedName>
</protein>
<evidence type="ECO:0000313" key="1">
    <source>
        <dbReference type="EMBL" id="ETL87324.1"/>
    </source>
</evidence>
<dbReference type="Proteomes" id="UP000054423">
    <property type="component" value="Unassembled WGS sequence"/>
</dbReference>
<accession>W2KRU5</accession>
<proteinExistence type="predicted"/>
<reference evidence="1" key="1">
    <citation type="submission" date="2013-11" db="EMBL/GenBank/DDBJ databases">
        <title>The Genome Sequence of Phytophthora parasitica CHvinca01.</title>
        <authorList>
            <consortium name="The Broad Institute Genomics Platform"/>
            <person name="Russ C."/>
            <person name="Tyler B."/>
            <person name="Panabieres F."/>
            <person name="Shan W."/>
            <person name="Tripathy S."/>
            <person name="Grunwald N."/>
            <person name="Machado M."/>
            <person name="Johnson C.S."/>
            <person name="Arredondo F."/>
            <person name="Hong C."/>
            <person name="Coffey M."/>
            <person name="Young S.K."/>
            <person name="Zeng Q."/>
            <person name="Gargeya S."/>
            <person name="Fitzgerald M."/>
            <person name="Abouelleil A."/>
            <person name="Alvarado L."/>
            <person name="Chapman S.B."/>
            <person name="Gainer-Dewar J."/>
            <person name="Goldberg J."/>
            <person name="Griggs A."/>
            <person name="Gujja S."/>
            <person name="Hansen M."/>
            <person name="Howarth C."/>
            <person name="Imamovic A."/>
            <person name="Ireland A."/>
            <person name="Larimer J."/>
            <person name="McCowan C."/>
            <person name="Murphy C."/>
            <person name="Pearson M."/>
            <person name="Poon T.W."/>
            <person name="Priest M."/>
            <person name="Roberts A."/>
            <person name="Saif S."/>
            <person name="Shea T."/>
            <person name="Sykes S."/>
            <person name="Wortman J."/>
            <person name="Nusbaum C."/>
            <person name="Birren B."/>
        </authorList>
    </citation>
    <scope>NUCLEOTIDE SEQUENCE [LARGE SCALE GENOMIC DNA]</scope>
    <source>
        <strain evidence="1">CHvinca01</strain>
    </source>
</reference>
<organism evidence="1">
    <name type="scientific">Phytophthora nicotianae</name>
    <name type="common">Potato buckeye rot agent</name>
    <name type="synonym">Phytophthora parasitica</name>
    <dbReference type="NCBI Taxonomy" id="4792"/>
    <lineage>
        <taxon>Eukaryota</taxon>
        <taxon>Sar</taxon>
        <taxon>Stramenopiles</taxon>
        <taxon>Oomycota</taxon>
        <taxon>Peronosporomycetes</taxon>
        <taxon>Peronosporales</taxon>
        <taxon>Peronosporaceae</taxon>
        <taxon>Phytophthora</taxon>
    </lineage>
</organism>
<sequence>MLFSVDFFSRPFDHFLSSDDSGGFRHERTVFRDDAQWGGPEPAPSTTIRSAGQLHQVLYVPQDAASLWYPECLAAVFRVIHGDTVQNVPTTAPTLLLTAMCNLYQAVFYEIYDDIRYGVDLRDLSTRAARILHRTFQAYQQYVVWWSGIRKIALRSTQTHSALDCRLTEGVLWWSGIRKIALRSTQTHSALDCRLTEGVLR</sequence>
<dbReference type="OrthoDB" id="128631at2759"/>
<name>W2KRU5_PHYNI</name>
<dbReference type="EMBL" id="KI681101">
    <property type="protein sequence ID" value="ETL87324.1"/>
    <property type="molecule type" value="Genomic_DNA"/>
</dbReference>